<keyword evidence="6" id="KW-1185">Reference proteome</keyword>
<protein>
    <submittedName>
        <fullName evidence="5">Hydroxymethylglutaryl-CoA synthase</fullName>
    </submittedName>
</protein>
<dbReference type="SUPFAM" id="SSF53901">
    <property type="entry name" value="Thiolase-like"/>
    <property type="match status" value="2"/>
</dbReference>
<dbReference type="Proteomes" id="UP000317043">
    <property type="component" value="Unassembled WGS sequence"/>
</dbReference>
<feature type="domain" description="Hydroxymethylglutaryl-coenzyme A synthase C-terminal" evidence="4">
    <location>
        <begin position="268"/>
        <end position="400"/>
    </location>
</feature>
<dbReference type="PANTHER" id="PTHR43323">
    <property type="entry name" value="3-HYDROXY-3-METHYLGLUTARYL COENZYME A SYNTHASE"/>
    <property type="match status" value="1"/>
</dbReference>
<dbReference type="InterPro" id="IPR016039">
    <property type="entry name" value="Thiolase-like"/>
</dbReference>
<name>A0A543ARV8_9ACTN</name>
<dbReference type="GO" id="GO:0006084">
    <property type="term" value="P:acetyl-CoA metabolic process"/>
    <property type="evidence" value="ECO:0007669"/>
    <property type="project" value="InterPro"/>
</dbReference>
<evidence type="ECO:0000256" key="1">
    <source>
        <dbReference type="ARBA" id="ARBA00007061"/>
    </source>
</evidence>
<keyword evidence="2" id="KW-0808">Transferase</keyword>
<evidence type="ECO:0000313" key="5">
    <source>
        <dbReference type="EMBL" id="TQL75321.1"/>
    </source>
</evidence>
<dbReference type="InterPro" id="IPR013746">
    <property type="entry name" value="HMG_CoA_synt_C_dom"/>
</dbReference>
<dbReference type="GO" id="GO:0004421">
    <property type="term" value="F:hydroxymethylglutaryl-CoA synthase activity"/>
    <property type="evidence" value="ECO:0007669"/>
    <property type="project" value="InterPro"/>
</dbReference>
<evidence type="ECO:0000259" key="4">
    <source>
        <dbReference type="Pfam" id="PF08540"/>
    </source>
</evidence>
<dbReference type="OrthoDB" id="9769523at2"/>
<evidence type="ECO:0000256" key="2">
    <source>
        <dbReference type="ARBA" id="ARBA00022679"/>
    </source>
</evidence>
<organism evidence="5 6">
    <name type="scientific">Stackebrandtia endophytica</name>
    <dbReference type="NCBI Taxonomy" id="1496996"/>
    <lineage>
        <taxon>Bacteria</taxon>
        <taxon>Bacillati</taxon>
        <taxon>Actinomycetota</taxon>
        <taxon>Actinomycetes</taxon>
        <taxon>Glycomycetales</taxon>
        <taxon>Glycomycetaceae</taxon>
        <taxon>Stackebrandtia</taxon>
    </lineage>
</organism>
<dbReference type="RefSeq" id="WP_142035085.1">
    <property type="nucleotide sequence ID" value="NZ_JBHTGS010000001.1"/>
</dbReference>
<proteinExistence type="inferred from homology"/>
<comment type="caution">
    <text evidence="5">The sequence shown here is derived from an EMBL/GenBank/DDBJ whole genome shotgun (WGS) entry which is preliminary data.</text>
</comment>
<dbReference type="Pfam" id="PF08540">
    <property type="entry name" value="HMG_CoA_synt_C"/>
    <property type="match status" value="1"/>
</dbReference>
<dbReference type="InterPro" id="IPR013528">
    <property type="entry name" value="HMG_CoA_synth_N"/>
</dbReference>
<dbReference type="CDD" id="cd00827">
    <property type="entry name" value="init_cond_enzymes"/>
    <property type="match status" value="1"/>
</dbReference>
<reference evidence="5 6" key="1">
    <citation type="submission" date="2019-06" db="EMBL/GenBank/DDBJ databases">
        <title>Sequencing the genomes of 1000 actinobacteria strains.</title>
        <authorList>
            <person name="Klenk H.-P."/>
        </authorList>
    </citation>
    <scope>NUCLEOTIDE SEQUENCE [LARGE SCALE GENOMIC DNA]</scope>
    <source>
        <strain evidence="5 6">DSM 45928</strain>
    </source>
</reference>
<dbReference type="PANTHER" id="PTHR43323:SF2">
    <property type="entry name" value="HYDROXYMETHYLGLUTARYL-COA SYNTHASE"/>
    <property type="match status" value="1"/>
</dbReference>
<accession>A0A543ARV8</accession>
<dbReference type="AlphaFoldDB" id="A0A543ARV8"/>
<dbReference type="Pfam" id="PF01154">
    <property type="entry name" value="HMG_CoA_synt_N"/>
    <property type="match status" value="1"/>
</dbReference>
<evidence type="ECO:0000313" key="6">
    <source>
        <dbReference type="Proteomes" id="UP000317043"/>
    </source>
</evidence>
<dbReference type="EMBL" id="VFOW01000001">
    <property type="protein sequence ID" value="TQL75321.1"/>
    <property type="molecule type" value="Genomic_DNA"/>
</dbReference>
<comment type="similarity">
    <text evidence="1">Belongs to the thiolase-like superfamily. HMG-CoA synthase family.</text>
</comment>
<evidence type="ECO:0000259" key="3">
    <source>
        <dbReference type="Pfam" id="PF01154"/>
    </source>
</evidence>
<feature type="domain" description="Hydroxymethylglutaryl-coenzyme A synthase N-terminal" evidence="3">
    <location>
        <begin position="2"/>
        <end position="167"/>
    </location>
</feature>
<gene>
    <name evidence="5" type="ORF">FB566_0818</name>
</gene>
<sequence>MTVGIEAINAYIGRTSVDVADLFRVRGLDTERLSNLMMDRKSVNLPCEDPVSNAVNAAKPLIDAMTDRSRERIELVVVGTESGLDFGKPISTYIHHHLGLGRRCRSFEVKHACYGGTAALQTAAAVIAARPGTKALVIATDAASVAARGTYWEPSQGAGAVAMIVGDEPVVLRLDSGANGYYSHEVMDTLRPRPDLEDGDSDLSLISYLEALEHSFRMYTERVAGVDLLTSFQHLVLHTPFAGMVKGAHRQLLRRHSTLDAASIPVDFDTRVADTLTYCRQVGNIYSAALYLALCSLLDQLSDKGRQRRIGLFSYGSGCASEFYSGVVDGNGAPGLATAIAQRHRLSLDEYELISDMSVDRMCGVRDRRFETSSYQDIYDSHFDGHGLLVLDSIDRFHRRYRWS</sequence>
<dbReference type="InParanoid" id="A0A543ARV8"/>
<dbReference type="Gene3D" id="3.40.47.10">
    <property type="match status" value="2"/>
</dbReference>